<name>A0A9P8M917_9HYPO</name>
<reference evidence="2 3" key="1">
    <citation type="submission" date="2020-07" db="EMBL/GenBank/DDBJ databases">
        <title>Metarhizium humberi genome.</title>
        <authorList>
            <person name="Lysoe E."/>
        </authorList>
    </citation>
    <scope>NUCLEOTIDE SEQUENCE [LARGE SCALE GENOMIC DNA]</scope>
    <source>
        <strain evidence="2 3">ESALQ1638</strain>
    </source>
</reference>
<feature type="region of interest" description="Disordered" evidence="1">
    <location>
        <begin position="73"/>
        <end position="98"/>
    </location>
</feature>
<dbReference type="EMBL" id="JACEFI010000011">
    <property type="protein sequence ID" value="KAH0595806.1"/>
    <property type="molecule type" value="Genomic_DNA"/>
</dbReference>
<proteinExistence type="predicted"/>
<evidence type="ECO:0000313" key="3">
    <source>
        <dbReference type="Proteomes" id="UP000764110"/>
    </source>
</evidence>
<keyword evidence="3" id="KW-1185">Reference proteome</keyword>
<sequence length="136" mass="14823">MAFHFAGPGTGWNVSCCTYVLVRNQPTEPHTRYVVGVFGLWLNSPNPLVYTTAHTADGPGSLRSYPFAIENSLRGRRPSSNTAESHQALRKGGKDWNPAIEDTSAMGILASAPSTWASVQACERRLHWQKPGSSSH</sequence>
<dbReference type="AlphaFoldDB" id="A0A9P8M917"/>
<gene>
    <name evidence="2" type="ORF">MHUMG1_06354</name>
</gene>
<evidence type="ECO:0000313" key="2">
    <source>
        <dbReference type="EMBL" id="KAH0595806.1"/>
    </source>
</evidence>
<evidence type="ECO:0000256" key="1">
    <source>
        <dbReference type="SAM" id="MobiDB-lite"/>
    </source>
</evidence>
<protein>
    <submittedName>
        <fullName evidence="2">Uncharacterized protein</fullName>
    </submittedName>
</protein>
<organism evidence="2 3">
    <name type="scientific">Metarhizium humberi</name>
    <dbReference type="NCBI Taxonomy" id="2596975"/>
    <lineage>
        <taxon>Eukaryota</taxon>
        <taxon>Fungi</taxon>
        <taxon>Dikarya</taxon>
        <taxon>Ascomycota</taxon>
        <taxon>Pezizomycotina</taxon>
        <taxon>Sordariomycetes</taxon>
        <taxon>Hypocreomycetidae</taxon>
        <taxon>Hypocreales</taxon>
        <taxon>Clavicipitaceae</taxon>
        <taxon>Metarhizium</taxon>
    </lineage>
</organism>
<accession>A0A9P8M917</accession>
<dbReference type="Proteomes" id="UP000764110">
    <property type="component" value="Unassembled WGS sequence"/>
</dbReference>
<comment type="caution">
    <text evidence="2">The sequence shown here is derived from an EMBL/GenBank/DDBJ whole genome shotgun (WGS) entry which is preliminary data.</text>
</comment>